<dbReference type="Proteomes" id="UP000317291">
    <property type="component" value="Unassembled WGS sequence"/>
</dbReference>
<evidence type="ECO:0000313" key="2">
    <source>
        <dbReference type="Proteomes" id="UP000317291"/>
    </source>
</evidence>
<comment type="caution">
    <text evidence="1">The sequence shown here is derived from an EMBL/GenBank/DDBJ whole genome shotgun (WGS) entry which is preliminary data.</text>
</comment>
<dbReference type="InterPro" id="IPR057369">
    <property type="entry name" value="VG15"/>
</dbReference>
<dbReference type="EMBL" id="VIGW01000002">
    <property type="protein sequence ID" value="TWS20784.1"/>
    <property type="molecule type" value="Genomic_DNA"/>
</dbReference>
<dbReference type="Pfam" id="PF25310">
    <property type="entry name" value="VG15"/>
    <property type="match status" value="1"/>
</dbReference>
<evidence type="ECO:0008006" key="3">
    <source>
        <dbReference type="Google" id="ProtNLM"/>
    </source>
</evidence>
<sequence length="220" mass="23562">MALAVAEFQGALSELATRANERLATLAGRMDTLDTVEQLDFISQAYPEIITPYSTAAGVLTTQWYDAQPTTTRGFVAVPADADPVEQLAASSRWAMLQSNPVSALQGTATRTVFNGSRRTVLANVQRESGARWARHASANACKFCRMLATRTGIGKGSLYTSKAAATRVGAGATNARGNQSVGDKFHDHCRCVAVMVRPGDTYEPAPYVAKWTTTGEIIE</sequence>
<dbReference type="OrthoDB" id="3194844at2"/>
<evidence type="ECO:0000313" key="1">
    <source>
        <dbReference type="EMBL" id="TWS20784.1"/>
    </source>
</evidence>
<gene>
    <name evidence="1" type="ORF">FK529_05525</name>
</gene>
<dbReference type="RefSeq" id="WP_146560003.1">
    <property type="nucleotide sequence ID" value="NZ_VIGW01000002.1"/>
</dbReference>
<accession>A0A5C5RDY4</accession>
<keyword evidence="2" id="KW-1185">Reference proteome</keyword>
<name>A0A5C5RDY4_9ACTN</name>
<protein>
    <recommendedName>
        <fullName evidence="3">Phage head morphogenesis domain-containing protein</fullName>
    </recommendedName>
</protein>
<dbReference type="AlphaFoldDB" id="A0A5C5RDY4"/>
<organism evidence="1 2">
    <name type="scientific">Tsukamurella asaccharolytica</name>
    <dbReference type="NCBI Taxonomy" id="2592067"/>
    <lineage>
        <taxon>Bacteria</taxon>
        <taxon>Bacillati</taxon>
        <taxon>Actinomycetota</taxon>
        <taxon>Actinomycetes</taxon>
        <taxon>Mycobacteriales</taxon>
        <taxon>Tsukamurellaceae</taxon>
        <taxon>Tsukamurella</taxon>
    </lineage>
</organism>
<proteinExistence type="predicted"/>
<reference evidence="1 2" key="1">
    <citation type="submission" date="2019-06" db="EMBL/GenBank/DDBJ databases">
        <title>Tsukamurella conjunctivitidis sp. nov., Tsukamurella assacharolytica sp. nov. and Tsukamurella sputae sp. nov. isolated from patients with conjunctivitis, bacteraemia (lymphoma) and respiratory infection (sputum) in Hong Kong.</title>
        <authorList>
            <person name="Teng J.L.L."/>
            <person name="Lee H.H."/>
            <person name="Fong J.Y.H."/>
            <person name="Fok K.M.N."/>
            <person name="Lau S.K.P."/>
            <person name="Woo P.C.Y."/>
        </authorList>
    </citation>
    <scope>NUCLEOTIDE SEQUENCE [LARGE SCALE GENOMIC DNA]</scope>
    <source>
        <strain evidence="1 2">HKU71</strain>
    </source>
</reference>